<feature type="binding site" evidence="15">
    <location>
        <position position="117"/>
    </location>
    <ligand>
        <name>Mg(2+)</name>
        <dbReference type="ChEBI" id="CHEBI:18420"/>
    </ligand>
</feature>
<dbReference type="FunFam" id="1.10.1520.10:FF:000001">
    <property type="entry name" value="Ribonuclease 3"/>
    <property type="match status" value="1"/>
</dbReference>
<evidence type="ECO:0000256" key="2">
    <source>
        <dbReference type="ARBA" id="ARBA00004496"/>
    </source>
</evidence>
<comment type="cofactor">
    <cofactor evidence="15">
        <name>Mg(2+)</name>
        <dbReference type="ChEBI" id="CHEBI:18420"/>
    </cofactor>
</comment>
<evidence type="ECO:0000259" key="17">
    <source>
        <dbReference type="PROSITE" id="PS50142"/>
    </source>
</evidence>
<comment type="function">
    <text evidence="15">Digests double-stranded RNA. Involved in the processing of primary rRNA transcript to yield the immediate precursors to the large and small rRNAs (23S and 16S). Processes some mRNAs, and tRNAs when they are encoded in the rRNA operon. Processes pre-crRNA and tracrRNA of type II CRISPR loci if present in the organism.</text>
</comment>
<dbReference type="RefSeq" id="WP_113955134.1">
    <property type="nucleotide sequence ID" value="NZ_QNRT01000004.1"/>
</dbReference>
<dbReference type="SMART" id="SM00535">
    <property type="entry name" value="RIBOc"/>
    <property type="match status" value="1"/>
</dbReference>
<feature type="active site" evidence="15">
    <location>
        <position position="117"/>
    </location>
</feature>
<dbReference type="GO" id="GO:0042802">
    <property type="term" value="F:identical protein binding"/>
    <property type="evidence" value="ECO:0007669"/>
    <property type="project" value="UniProtKB-ARBA"/>
</dbReference>
<keyword evidence="8 15" id="KW-0819">tRNA processing</keyword>
<feature type="domain" description="DRBM" evidence="16">
    <location>
        <begin position="155"/>
        <end position="225"/>
    </location>
</feature>
<dbReference type="CDD" id="cd10845">
    <property type="entry name" value="DSRM_RNAse_III_family"/>
    <property type="match status" value="1"/>
</dbReference>
<dbReference type="GO" id="GO:0006364">
    <property type="term" value="P:rRNA processing"/>
    <property type="evidence" value="ECO:0007669"/>
    <property type="project" value="UniProtKB-UniRule"/>
</dbReference>
<proteinExistence type="inferred from homology"/>
<dbReference type="Gene3D" id="1.10.1520.10">
    <property type="entry name" value="Ribonuclease III domain"/>
    <property type="match status" value="1"/>
</dbReference>
<evidence type="ECO:0000256" key="15">
    <source>
        <dbReference type="HAMAP-Rule" id="MF_00104"/>
    </source>
</evidence>
<evidence type="ECO:0000256" key="7">
    <source>
        <dbReference type="ARBA" id="ARBA00022664"/>
    </source>
</evidence>
<protein>
    <recommendedName>
        <fullName evidence="15">Ribonuclease 3</fullName>
        <ecNumber evidence="15">3.1.26.3</ecNumber>
    </recommendedName>
    <alternativeName>
        <fullName evidence="15">Ribonuclease III</fullName>
        <shortName evidence="15">RNase III</shortName>
    </alternativeName>
</protein>
<dbReference type="PANTHER" id="PTHR11207">
    <property type="entry name" value="RIBONUCLEASE III"/>
    <property type="match status" value="1"/>
</dbReference>
<evidence type="ECO:0000256" key="5">
    <source>
        <dbReference type="ARBA" id="ARBA00022490"/>
    </source>
</evidence>
<evidence type="ECO:0000256" key="12">
    <source>
        <dbReference type="ARBA" id="ARBA00022801"/>
    </source>
</evidence>
<dbReference type="EC" id="3.1.26.3" evidence="15"/>
<evidence type="ECO:0000256" key="8">
    <source>
        <dbReference type="ARBA" id="ARBA00022694"/>
    </source>
</evidence>
<keyword evidence="6 15" id="KW-0698">rRNA processing</keyword>
<evidence type="ECO:0000256" key="9">
    <source>
        <dbReference type="ARBA" id="ARBA00022722"/>
    </source>
</evidence>
<dbReference type="SMART" id="SM00358">
    <property type="entry name" value="DSRM"/>
    <property type="match status" value="1"/>
</dbReference>
<dbReference type="EMBL" id="QNRT01000004">
    <property type="protein sequence ID" value="RBP49272.1"/>
    <property type="molecule type" value="Genomic_DNA"/>
</dbReference>
<gene>
    <name evidence="15" type="primary">rnc</name>
    <name evidence="18" type="ORF">DFR28_104200</name>
</gene>
<dbReference type="GO" id="GO:0019843">
    <property type="term" value="F:rRNA binding"/>
    <property type="evidence" value="ECO:0007669"/>
    <property type="project" value="UniProtKB-KW"/>
</dbReference>
<feature type="binding site" evidence="15">
    <location>
        <position position="114"/>
    </location>
    <ligand>
        <name>Mg(2+)</name>
        <dbReference type="ChEBI" id="CHEBI:18420"/>
    </ligand>
</feature>
<dbReference type="InterPro" id="IPR011907">
    <property type="entry name" value="RNase_III"/>
</dbReference>
<keyword evidence="11 15" id="KW-0255">Endonuclease</keyword>
<keyword evidence="12 15" id="KW-0378">Hydrolase</keyword>
<dbReference type="SUPFAM" id="SSF54768">
    <property type="entry name" value="dsRNA-binding domain-like"/>
    <property type="match status" value="1"/>
</dbReference>
<dbReference type="PROSITE" id="PS50142">
    <property type="entry name" value="RNASE_3_2"/>
    <property type="match status" value="1"/>
</dbReference>
<reference evidence="18 19" key="1">
    <citation type="submission" date="2018-06" db="EMBL/GenBank/DDBJ databases">
        <title>Genomic Encyclopedia of Type Strains, Phase IV (KMG-IV): sequencing the most valuable type-strain genomes for metagenomic binning, comparative biology and taxonomic classification.</title>
        <authorList>
            <person name="Goeker M."/>
        </authorList>
    </citation>
    <scope>NUCLEOTIDE SEQUENCE [LARGE SCALE GENOMIC DNA]</scope>
    <source>
        <strain evidence="18 19">DSM 24032</strain>
    </source>
</reference>
<dbReference type="CDD" id="cd00593">
    <property type="entry name" value="RIBOc"/>
    <property type="match status" value="1"/>
</dbReference>
<dbReference type="Pfam" id="PF00035">
    <property type="entry name" value="dsrm"/>
    <property type="match status" value="1"/>
</dbReference>
<evidence type="ECO:0000256" key="10">
    <source>
        <dbReference type="ARBA" id="ARBA00022723"/>
    </source>
</evidence>
<dbReference type="InParanoid" id="A0A395JK45"/>
<accession>A0A395JK45</accession>
<dbReference type="Proteomes" id="UP000253083">
    <property type="component" value="Unassembled WGS sequence"/>
</dbReference>
<comment type="similarity">
    <text evidence="3">Belongs to the ribonuclease III family.</text>
</comment>
<dbReference type="InterPro" id="IPR036389">
    <property type="entry name" value="RNase_III_sf"/>
</dbReference>
<dbReference type="PANTHER" id="PTHR11207:SF0">
    <property type="entry name" value="RIBONUCLEASE 3"/>
    <property type="match status" value="1"/>
</dbReference>
<comment type="catalytic activity">
    <reaction evidence="1 15">
        <text>Endonucleolytic cleavage to 5'-phosphomonoester.</text>
        <dbReference type="EC" id="3.1.26.3"/>
    </reaction>
</comment>
<evidence type="ECO:0000313" key="19">
    <source>
        <dbReference type="Proteomes" id="UP000253083"/>
    </source>
</evidence>
<evidence type="ECO:0000259" key="16">
    <source>
        <dbReference type="PROSITE" id="PS50137"/>
    </source>
</evidence>
<dbReference type="HAMAP" id="MF_00104">
    <property type="entry name" value="RNase_III"/>
    <property type="match status" value="1"/>
</dbReference>
<dbReference type="NCBIfam" id="TIGR02191">
    <property type="entry name" value="RNaseIII"/>
    <property type="match status" value="1"/>
</dbReference>
<dbReference type="Pfam" id="PF14622">
    <property type="entry name" value="Ribonucleas_3_3"/>
    <property type="match status" value="1"/>
</dbReference>
<keyword evidence="14 15" id="KW-0694">RNA-binding</keyword>
<keyword evidence="7 15" id="KW-0507">mRNA processing</keyword>
<dbReference type="Gene3D" id="3.30.160.20">
    <property type="match status" value="1"/>
</dbReference>
<feature type="active site" evidence="15">
    <location>
        <position position="45"/>
    </location>
</feature>
<keyword evidence="13 15" id="KW-0460">Magnesium</keyword>
<keyword evidence="5 15" id="KW-0963">Cytoplasm</keyword>
<evidence type="ECO:0000256" key="14">
    <source>
        <dbReference type="ARBA" id="ARBA00022884"/>
    </source>
</evidence>
<evidence type="ECO:0000256" key="4">
    <source>
        <dbReference type="ARBA" id="ARBA00011738"/>
    </source>
</evidence>
<dbReference type="GO" id="GO:0006397">
    <property type="term" value="P:mRNA processing"/>
    <property type="evidence" value="ECO:0007669"/>
    <property type="project" value="UniProtKB-UniRule"/>
</dbReference>
<comment type="caution">
    <text evidence="18">The sequence shown here is derived from an EMBL/GenBank/DDBJ whole genome shotgun (WGS) entry which is preliminary data.</text>
</comment>
<dbReference type="FunFam" id="3.30.160.20:FF:000003">
    <property type="entry name" value="Ribonuclease 3"/>
    <property type="match status" value="1"/>
</dbReference>
<dbReference type="InterPro" id="IPR014720">
    <property type="entry name" value="dsRBD_dom"/>
</dbReference>
<dbReference type="PROSITE" id="PS50137">
    <property type="entry name" value="DS_RBD"/>
    <property type="match status" value="1"/>
</dbReference>
<dbReference type="GO" id="GO:0004525">
    <property type="term" value="F:ribonuclease III activity"/>
    <property type="evidence" value="ECO:0007669"/>
    <property type="project" value="UniProtKB-UniRule"/>
</dbReference>
<keyword evidence="15" id="KW-0699">rRNA-binding</keyword>
<evidence type="ECO:0000256" key="13">
    <source>
        <dbReference type="ARBA" id="ARBA00022842"/>
    </source>
</evidence>
<dbReference type="GO" id="GO:0005737">
    <property type="term" value="C:cytoplasm"/>
    <property type="evidence" value="ECO:0007669"/>
    <property type="project" value="UniProtKB-SubCell"/>
</dbReference>
<keyword evidence="10 15" id="KW-0479">Metal-binding</keyword>
<feature type="binding site" evidence="15">
    <location>
        <position position="41"/>
    </location>
    <ligand>
        <name>Mg(2+)</name>
        <dbReference type="ChEBI" id="CHEBI:18420"/>
    </ligand>
</feature>
<dbReference type="GO" id="GO:0046872">
    <property type="term" value="F:metal ion binding"/>
    <property type="evidence" value="ECO:0007669"/>
    <property type="project" value="UniProtKB-KW"/>
</dbReference>
<name>A0A395JK45_9GAMM</name>
<dbReference type="InterPro" id="IPR000999">
    <property type="entry name" value="RNase_III_dom"/>
</dbReference>
<evidence type="ECO:0000256" key="1">
    <source>
        <dbReference type="ARBA" id="ARBA00000109"/>
    </source>
</evidence>
<keyword evidence="19" id="KW-1185">Reference proteome</keyword>
<evidence type="ECO:0000256" key="11">
    <source>
        <dbReference type="ARBA" id="ARBA00022759"/>
    </source>
</evidence>
<evidence type="ECO:0000256" key="6">
    <source>
        <dbReference type="ARBA" id="ARBA00022552"/>
    </source>
</evidence>
<evidence type="ECO:0000256" key="3">
    <source>
        <dbReference type="ARBA" id="ARBA00010183"/>
    </source>
</evidence>
<feature type="domain" description="RNase III" evidence="17">
    <location>
        <begin position="6"/>
        <end position="128"/>
    </location>
</feature>
<dbReference type="GO" id="GO:0010468">
    <property type="term" value="P:regulation of gene expression"/>
    <property type="evidence" value="ECO:0007669"/>
    <property type="project" value="TreeGrafter"/>
</dbReference>
<comment type="subunit">
    <text evidence="4 15">Homodimer.</text>
</comment>
<dbReference type="AlphaFoldDB" id="A0A395JK45"/>
<keyword evidence="9 15" id="KW-0540">Nuclease</keyword>
<evidence type="ECO:0000313" key="18">
    <source>
        <dbReference type="EMBL" id="RBP49272.1"/>
    </source>
</evidence>
<dbReference type="GO" id="GO:0003725">
    <property type="term" value="F:double-stranded RNA binding"/>
    <property type="evidence" value="ECO:0007669"/>
    <property type="project" value="TreeGrafter"/>
</dbReference>
<dbReference type="FunCoup" id="A0A395JK45">
    <property type="interactions" value="493"/>
</dbReference>
<comment type="subcellular location">
    <subcellularLocation>
        <location evidence="2 15">Cytoplasm</location>
    </subcellularLocation>
</comment>
<organism evidence="18 19">
    <name type="scientific">Arenicella xantha</name>
    <dbReference type="NCBI Taxonomy" id="644221"/>
    <lineage>
        <taxon>Bacteria</taxon>
        <taxon>Pseudomonadati</taxon>
        <taxon>Pseudomonadota</taxon>
        <taxon>Gammaproteobacteria</taxon>
        <taxon>Arenicellales</taxon>
        <taxon>Arenicellaceae</taxon>
        <taxon>Arenicella</taxon>
    </lineage>
</organism>
<dbReference type="PROSITE" id="PS00517">
    <property type="entry name" value="RNASE_3_1"/>
    <property type="match status" value="1"/>
</dbReference>
<sequence>MKQNQLSALMRKLDYEFNDTKLLILALTHRSKGSNNYERLEFLGDSILGFVVAEFLFKKFPKLAEGKLSRMRSSLVRKETLALVARELDLSSFLILGEGELKSGGFNRDSILADTVESLIGAIYLDSNFDAASRFIYTRFRTYLDAVSEESTFKDAKSRLQEAMQKQGLPLPNYDIVEAVGEQHNQRFTVECSLPDSPISSQATARSRRQAEQKAAAEVLQLVKQVNVNGG</sequence>
<dbReference type="SUPFAM" id="SSF69065">
    <property type="entry name" value="RNase III domain-like"/>
    <property type="match status" value="1"/>
</dbReference>
<dbReference type="GO" id="GO:0008033">
    <property type="term" value="P:tRNA processing"/>
    <property type="evidence" value="ECO:0007669"/>
    <property type="project" value="UniProtKB-KW"/>
</dbReference>
<dbReference type="OrthoDB" id="9805026at2"/>